<feature type="compositionally biased region" description="Polar residues" evidence="1">
    <location>
        <begin position="159"/>
        <end position="182"/>
    </location>
</feature>
<dbReference type="AlphaFoldDB" id="A0A1Y2FB77"/>
<gene>
    <name evidence="2" type="ORF">LY90DRAFT_500239</name>
</gene>
<feature type="compositionally biased region" description="Acidic residues" evidence="1">
    <location>
        <begin position="139"/>
        <end position="152"/>
    </location>
</feature>
<dbReference type="EMBL" id="MCOG01000011">
    <property type="protein sequence ID" value="ORY81141.1"/>
    <property type="molecule type" value="Genomic_DNA"/>
</dbReference>
<feature type="compositionally biased region" description="Basic and acidic residues" evidence="1">
    <location>
        <begin position="106"/>
        <end position="138"/>
    </location>
</feature>
<evidence type="ECO:0000313" key="3">
    <source>
        <dbReference type="Proteomes" id="UP000193920"/>
    </source>
</evidence>
<reference evidence="2 3" key="1">
    <citation type="submission" date="2016-08" db="EMBL/GenBank/DDBJ databases">
        <title>A Parts List for Fungal Cellulosomes Revealed by Comparative Genomics.</title>
        <authorList>
            <consortium name="DOE Joint Genome Institute"/>
            <person name="Haitjema C.H."/>
            <person name="Gilmore S.P."/>
            <person name="Henske J.K."/>
            <person name="Solomon K.V."/>
            <person name="De Groot R."/>
            <person name="Kuo A."/>
            <person name="Mondo S.J."/>
            <person name="Salamov A.A."/>
            <person name="Labutti K."/>
            <person name="Zhao Z."/>
            <person name="Chiniquy J."/>
            <person name="Barry K."/>
            <person name="Brewer H.M."/>
            <person name="Purvine S.O."/>
            <person name="Wright A.T."/>
            <person name="Boxma B."/>
            <person name="Van Alen T."/>
            <person name="Hackstein J.H."/>
            <person name="Baker S.E."/>
            <person name="Grigoriev I.V."/>
            <person name="O'Malley M.A."/>
        </authorList>
    </citation>
    <scope>NUCLEOTIDE SEQUENCE [LARGE SCALE GENOMIC DNA]</scope>
    <source>
        <strain evidence="2 3">G1</strain>
    </source>
</reference>
<evidence type="ECO:0000256" key="1">
    <source>
        <dbReference type="SAM" id="MobiDB-lite"/>
    </source>
</evidence>
<dbReference type="Proteomes" id="UP000193920">
    <property type="component" value="Unassembled WGS sequence"/>
</dbReference>
<sequence length="182" mass="21060">MAEEDPNPVVRESSQYNIERLDICLNYIKNIMDIPIAVTSYDLHHGKLASVFSLLTQLIRYNKRGQEMKSKTISNDSEKKLTHNEVPEKEESEKEIVNIEVSTEEVNEKEVNEKEVNEKEVNGKEIDRKELADKKVDEKEDDEKKDEIEENENINVKILTNNGDEISENNYLSISKGTDFTQ</sequence>
<protein>
    <submittedName>
        <fullName evidence="2">Uncharacterized protein</fullName>
    </submittedName>
</protein>
<proteinExistence type="predicted"/>
<comment type="caution">
    <text evidence="2">The sequence shown here is derived from an EMBL/GenBank/DDBJ whole genome shotgun (WGS) entry which is preliminary data.</text>
</comment>
<accession>A0A1Y2FB77</accession>
<name>A0A1Y2FB77_9FUNG</name>
<organism evidence="2 3">
    <name type="scientific">Neocallimastix californiae</name>
    <dbReference type="NCBI Taxonomy" id="1754190"/>
    <lineage>
        <taxon>Eukaryota</taxon>
        <taxon>Fungi</taxon>
        <taxon>Fungi incertae sedis</taxon>
        <taxon>Chytridiomycota</taxon>
        <taxon>Chytridiomycota incertae sedis</taxon>
        <taxon>Neocallimastigomycetes</taxon>
        <taxon>Neocallimastigales</taxon>
        <taxon>Neocallimastigaceae</taxon>
        <taxon>Neocallimastix</taxon>
    </lineage>
</organism>
<feature type="region of interest" description="Disordered" evidence="1">
    <location>
        <begin position="67"/>
        <end position="182"/>
    </location>
</feature>
<feature type="compositionally biased region" description="Basic and acidic residues" evidence="1">
    <location>
        <begin position="67"/>
        <end position="97"/>
    </location>
</feature>
<keyword evidence="3" id="KW-1185">Reference proteome</keyword>
<evidence type="ECO:0000313" key="2">
    <source>
        <dbReference type="EMBL" id="ORY81141.1"/>
    </source>
</evidence>